<organism evidence="1 2">
    <name type="scientific">Dentiscutata heterogama</name>
    <dbReference type="NCBI Taxonomy" id="1316150"/>
    <lineage>
        <taxon>Eukaryota</taxon>
        <taxon>Fungi</taxon>
        <taxon>Fungi incertae sedis</taxon>
        <taxon>Mucoromycota</taxon>
        <taxon>Glomeromycotina</taxon>
        <taxon>Glomeromycetes</taxon>
        <taxon>Diversisporales</taxon>
        <taxon>Gigasporaceae</taxon>
        <taxon>Dentiscutata</taxon>
    </lineage>
</organism>
<dbReference type="Proteomes" id="UP000789702">
    <property type="component" value="Unassembled WGS sequence"/>
</dbReference>
<sequence>MDWTFVRDDFVRRSTFARVGDAYHSWGKEFCLDFDLILHLEDYLQMTGKVEFISSQIAKISI</sequence>
<reference evidence="1" key="1">
    <citation type="submission" date="2021-06" db="EMBL/GenBank/DDBJ databases">
        <authorList>
            <person name="Kallberg Y."/>
            <person name="Tangrot J."/>
            <person name="Rosling A."/>
        </authorList>
    </citation>
    <scope>NUCLEOTIDE SEQUENCE</scope>
    <source>
        <strain evidence="1">IL203A</strain>
    </source>
</reference>
<protein>
    <submittedName>
        <fullName evidence="1">10646_t:CDS:1</fullName>
    </submittedName>
</protein>
<name>A0ACA9LGH0_9GLOM</name>
<accession>A0ACA9LGH0</accession>
<keyword evidence="2" id="KW-1185">Reference proteome</keyword>
<proteinExistence type="predicted"/>
<gene>
    <name evidence="1" type="ORF">DHETER_LOCUS4299</name>
</gene>
<evidence type="ECO:0000313" key="2">
    <source>
        <dbReference type="Proteomes" id="UP000789702"/>
    </source>
</evidence>
<evidence type="ECO:0000313" key="1">
    <source>
        <dbReference type="EMBL" id="CAG8529502.1"/>
    </source>
</evidence>
<comment type="caution">
    <text evidence="1">The sequence shown here is derived from an EMBL/GenBank/DDBJ whole genome shotgun (WGS) entry which is preliminary data.</text>
</comment>
<dbReference type="EMBL" id="CAJVPU010004207">
    <property type="protein sequence ID" value="CAG8529502.1"/>
    <property type="molecule type" value="Genomic_DNA"/>
</dbReference>